<dbReference type="RefSeq" id="WP_117490393.1">
    <property type="nucleotide sequence ID" value="NZ_QVIG01000001.1"/>
</dbReference>
<proteinExistence type="predicted"/>
<protein>
    <submittedName>
        <fullName evidence="1">WXG100 family type VII secretion target</fullName>
    </submittedName>
</protein>
<comment type="caution">
    <text evidence="1">The sequence shown here is derived from an EMBL/GenBank/DDBJ whole genome shotgun (WGS) entry which is preliminary data.</text>
</comment>
<dbReference type="AlphaFoldDB" id="A0A373A2Y3"/>
<evidence type="ECO:0000313" key="1">
    <source>
        <dbReference type="EMBL" id="RGD62124.1"/>
    </source>
</evidence>
<gene>
    <name evidence="1" type="ORF">DR950_34155</name>
</gene>
<reference evidence="1 2" key="1">
    <citation type="submission" date="2018-08" db="EMBL/GenBank/DDBJ databases">
        <title>Diversity &amp; Physiological Properties of Lignin-Decomposing Actinobacteria from Soil.</title>
        <authorList>
            <person name="Roh S.G."/>
            <person name="Kim S.B."/>
        </authorList>
    </citation>
    <scope>NUCLEOTIDE SEQUENCE [LARGE SCALE GENOMIC DNA]</scope>
    <source>
        <strain evidence="1 2">MMS17-GH009</strain>
    </source>
</reference>
<dbReference type="InterPro" id="IPR036689">
    <property type="entry name" value="ESAT-6-like_sf"/>
</dbReference>
<dbReference type="Gene3D" id="1.10.287.1060">
    <property type="entry name" value="ESAT-6-like"/>
    <property type="match status" value="1"/>
</dbReference>
<dbReference type="Proteomes" id="UP000263377">
    <property type="component" value="Unassembled WGS sequence"/>
</dbReference>
<evidence type="ECO:0000313" key="2">
    <source>
        <dbReference type="Proteomes" id="UP000263377"/>
    </source>
</evidence>
<keyword evidence="2" id="KW-1185">Reference proteome</keyword>
<dbReference type="EMBL" id="QVIG01000001">
    <property type="protein sequence ID" value="RGD62124.1"/>
    <property type="molecule type" value="Genomic_DNA"/>
</dbReference>
<dbReference type="SUPFAM" id="SSF140453">
    <property type="entry name" value="EsxAB dimer-like"/>
    <property type="match status" value="1"/>
</dbReference>
<dbReference type="InterPro" id="IPR010310">
    <property type="entry name" value="T7SS_ESAT-6-like"/>
</dbReference>
<name>A0A373A2Y3_9ACTN</name>
<accession>A0A373A2Y3</accession>
<organism evidence="1 2">
    <name type="scientific">Kitasatospora xanthocidica</name>
    <dbReference type="NCBI Taxonomy" id="83382"/>
    <lineage>
        <taxon>Bacteria</taxon>
        <taxon>Bacillati</taxon>
        <taxon>Actinomycetota</taxon>
        <taxon>Actinomycetes</taxon>
        <taxon>Kitasatosporales</taxon>
        <taxon>Streptomycetaceae</taxon>
        <taxon>Kitasatospora</taxon>
    </lineage>
</organism>
<dbReference type="Pfam" id="PF06013">
    <property type="entry name" value="WXG100"/>
    <property type="match status" value="1"/>
</dbReference>
<sequence length="108" mass="11808">MSFSDAVPISVQQDLEHAGPYLNAQAADISQQLHELATYLKQLPELWQGAASGYYQGLQAEWDLAANGLFGPDGVLGQIAHAMNVNWANYSSAEWANSQTWNNTAGRR</sequence>